<gene>
    <name evidence="1" type="ORF">MAXJ12_08649</name>
</gene>
<dbReference type="RefSeq" id="WP_008835369.1">
    <property type="nucleotide sequence ID" value="NZ_AHAM01000058.1"/>
</dbReference>
<sequence>MTEEERGRDAWLRRQAMQIATQLPEKAADARIVLRYMSELLDDFLTPKRDEEDGHSLQKKVVSIQR</sequence>
<name>H0HNK7_9HYPH</name>
<proteinExistence type="predicted"/>
<dbReference type="Proteomes" id="UP000003250">
    <property type="component" value="Unassembled WGS sequence"/>
</dbReference>
<accession>H0HNK7</accession>
<protein>
    <submittedName>
        <fullName evidence="1">Uncharacterized protein</fullName>
    </submittedName>
</protein>
<organism evidence="1 2">
    <name type="scientific">Mesorhizobium alhagi CCNWXJ12-2</name>
    <dbReference type="NCBI Taxonomy" id="1107882"/>
    <lineage>
        <taxon>Bacteria</taxon>
        <taxon>Pseudomonadati</taxon>
        <taxon>Pseudomonadota</taxon>
        <taxon>Alphaproteobacteria</taxon>
        <taxon>Hyphomicrobiales</taxon>
        <taxon>Phyllobacteriaceae</taxon>
        <taxon>Allomesorhizobium</taxon>
    </lineage>
</organism>
<dbReference type="AlphaFoldDB" id="H0HNK7"/>
<dbReference type="PATRIC" id="fig|1107882.3.peg.1688"/>
<keyword evidence="2" id="KW-1185">Reference proteome</keyword>
<reference evidence="1 2" key="1">
    <citation type="journal article" date="2012" name="J. Bacteriol.">
        <title>Draft Genome Sequence of Mesorhizobium alhagi CCNWXJ12-2T, a Novel Salt-Resistant Species Isolated from the Desert of Northwestern China.</title>
        <authorList>
            <person name="Zhou M."/>
            <person name="Chen W."/>
            <person name="Chen H."/>
            <person name="Wei G."/>
        </authorList>
    </citation>
    <scope>NUCLEOTIDE SEQUENCE [LARGE SCALE GENOMIC DNA]</scope>
    <source>
        <strain evidence="1 2">CCNWXJ12-2</strain>
    </source>
</reference>
<dbReference type="OrthoDB" id="10003725at2"/>
<evidence type="ECO:0000313" key="2">
    <source>
        <dbReference type="Proteomes" id="UP000003250"/>
    </source>
</evidence>
<evidence type="ECO:0000313" key="1">
    <source>
        <dbReference type="EMBL" id="EHK57660.1"/>
    </source>
</evidence>
<dbReference type="EMBL" id="AHAM01000058">
    <property type="protein sequence ID" value="EHK57660.1"/>
    <property type="molecule type" value="Genomic_DNA"/>
</dbReference>